<evidence type="ECO:0000313" key="3">
    <source>
        <dbReference type="EMBL" id="MFD2185987.1"/>
    </source>
</evidence>
<keyword evidence="1" id="KW-1133">Transmembrane helix</keyword>
<feature type="transmembrane region" description="Helical" evidence="1">
    <location>
        <begin position="42"/>
        <end position="59"/>
    </location>
</feature>
<protein>
    <submittedName>
        <fullName evidence="3">Adenylate/guanylate cyclase domain-containing protein</fullName>
    </submittedName>
</protein>
<dbReference type="PROSITE" id="PS50125">
    <property type="entry name" value="GUANYLATE_CYCLASE_2"/>
    <property type="match status" value="1"/>
</dbReference>
<dbReference type="Proteomes" id="UP001597344">
    <property type="component" value="Unassembled WGS sequence"/>
</dbReference>
<keyword evidence="1" id="KW-0472">Membrane</keyword>
<gene>
    <name evidence="3" type="ORF">ACFSJT_04225</name>
</gene>
<evidence type="ECO:0000259" key="2">
    <source>
        <dbReference type="PROSITE" id="PS50125"/>
    </source>
</evidence>
<dbReference type="Pfam" id="PF00211">
    <property type="entry name" value="Guanylate_cyc"/>
    <property type="match status" value="1"/>
</dbReference>
<reference evidence="4" key="1">
    <citation type="journal article" date="2019" name="Int. J. Syst. Evol. Microbiol.">
        <title>The Global Catalogue of Microorganisms (GCM) 10K type strain sequencing project: providing services to taxonomists for standard genome sequencing and annotation.</title>
        <authorList>
            <consortium name="The Broad Institute Genomics Platform"/>
            <consortium name="The Broad Institute Genome Sequencing Center for Infectious Disease"/>
            <person name="Wu L."/>
            <person name="Ma J."/>
        </authorList>
    </citation>
    <scope>NUCLEOTIDE SEQUENCE [LARGE SCALE GENOMIC DNA]</scope>
    <source>
        <strain evidence="4">DT92</strain>
    </source>
</reference>
<organism evidence="3 4">
    <name type="scientific">Aquimarina celericrescens</name>
    <dbReference type="NCBI Taxonomy" id="1964542"/>
    <lineage>
        <taxon>Bacteria</taxon>
        <taxon>Pseudomonadati</taxon>
        <taxon>Bacteroidota</taxon>
        <taxon>Flavobacteriia</taxon>
        <taxon>Flavobacteriales</taxon>
        <taxon>Flavobacteriaceae</taxon>
        <taxon>Aquimarina</taxon>
    </lineage>
</organism>
<feature type="transmembrane region" description="Helical" evidence="1">
    <location>
        <begin position="79"/>
        <end position="104"/>
    </location>
</feature>
<keyword evidence="4" id="KW-1185">Reference proteome</keyword>
<dbReference type="EMBL" id="JBHUHY010000003">
    <property type="protein sequence ID" value="MFD2185987.1"/>
    <property type="molecule type" value="Genomic_DNA"/>
</dbReference>
<sequence length="356" mass="41018">MEYIIILLFFVVGYNLFVYFKTAGLVTIFSDEGIRPFEISEAYIKTTAGGLLFGFKTIWIETRFQPFVALRLMKWQRRIVWVFGVIILIVTTGIEINILYLWVLADYLFNKAISEAFLFAGSGVFVSFLVHCFFLSMAMSFVRQLRISFGETVFLNYLYGKYSNPLVEERYFMFLDLNNSTRIAESLGHVRYSRFLNKCFNDILEALQPFKYEVYQFVGDEVVHTWKTKEDVSGKAVTMFQTVREKLIDHKEEYIMHFGVEPSFKAGVSCGEVSATLVGRKQKSVAYHGDVLNTAARLLGHCKKLKTSFLCTDFYLKSLNVKIGFQPELLTELKLRGKNNTSLVYSASMFHLNKAI</sequence>
<accession>A0ABW5AVK2</accession>
<name>A0ABW5AVK2_9FLAO</name>
<dbReference type="InterPro" id="IPR001054">
    <property type="entry name" value="A/G_cyclase"/>
</dbReference>
<comment type="caution">
    <text evidence="3">The sequence shown here is derived from an EMBL/GenBank/DDBJ whole genome shotgun (WGS) entry which is preliminary data.</text>
</comment>
<feature type="transmembrane region" description="Helical" evidence="1">
    <location>
        <begin position="7"/>
        <end position="30"/>
    </location>
</feature>
<feature type="transmembrane region" description="Helical" evidence="1">
    <location>
        <begin position="116"/>
        <end position="138"/>
    </location>
</feature>
<evidence type="ECO:0000256" key="1">
    <source>
        <dbReference type="SAM" id="Phobius"/>
    </source>
</evidence>
<dbReference type="SUPFAM" id="SSF55073">
    <property type="entry name" value="Nucleotide cyclase"/>
    <property type="match status" value="1"/>
</dbReference>
<dbReference type="RefSeq" id="WP_378318973.1">
    <property type="nucleotide sequence ID" value="NZ_JBHUHY010000003.1"/>
</dbReference>
<proteinExistence type="predicted"/>
<dbReference type="Gene3D" id="3.30.70.1230">
    <property type="entry name" value="Nucleotide cyclase"/>
    <property type="match status" value="1"/>
</dbReference>
<keyword evidence="1" id="KW-0812">Transmembrane</keyword>
<dbReference type="InterPro" id="IPR029787">
    <property type="entry name" value="Nucleotide_cyclase"/>
</dbReference>
<feature type="domain" description="Guanylate cyclase" evidence="2">
    <location>
        <begin position="171"/>
        <end position="299"/>
    </location>
</feature>
<dbReference type="CDD" id="cd07302">
    <property type="entry name" value="CHD"/>
    <property type="match status" value="1"/>
</dbReference>
<evidence type="ECO:0000313" key="4">
    <source>
        <dbReference type="Proteomes" id="UP001597344"/>
    </source>
</evidence>